<dbReference type="EMBL" id="CP039353">
    <property type="protein sequence ID" value="QCE07869.1"/>
    <property type="molecule type" value="Genomic_DNA"/>
</dbReference>
<reference evidence="2 4" key="1">
    <citation type="submission" date="2019-04" db="EMBL/GenBank/DDBJ databases">
        <title>An improved genome assembly and genetic linkage map for asparagus bean, Vigna unguiculata ssp. sesquipedialis.</title>
        <authorList>
            <person name="Xia Q."/>
            <person name="Zhang R."/>
            <person name="Dong Y."/>
        </authorList>
    </citation>
    <scope>NUCLEOTIDE SEQUENCE [LARGE SCALE GENOMIC DNA]</scope>
    <source>
        <tissue evidence="2">Leaf</tissue>
    </source>
</reference>
<organism evidence="2 4">
    <name type="scientific">Vigna unguiculata</name>
    <name type="common">Cowpea</name>
    <dbReference type="NCBI Taxonomy" id="3917"/>
    <lineage>
        <taxon>Eukaryota</taxon>
        <taxon>Viridiplantae</taxon>
        <taxon>Streptophyta</taxon>
        <taxon>Embryophyta</taxon>
        <taxon>Tracheophyta</taxon>
        <taxon>Spermatophyta</taxon>
        <taxon>Magnoliopsida</taxon>
        <taxon>eudicotyledons</taxon>
        <taxon>Gunneridae</taxon>
        <taxon>Pentapetalae</taxon>
        <taxon>rosids</taxon>
        <taxon>fabids</taxon>
        <taxon>Fabales</taxon>
        <taxon>Fabaceae</taxon>
        <taxon>Papilionoideae</taxon>
        <taxon>50 kb inversion clade</taxon>
        <taxon>NPAAA clade</taxon>
        <taxon>indigoferoid/millettioid clade</taxon>
        <taxon>Phaseoleae</taxon>
        <taxon>Vigna</taxon>
    </lineage>
</organism>
<dbReference type="Proteomes" id="UP000501690">
    <property type="component" value="Linkage Group LG9"/>
</dbReference>
<feature type="compositionally biased region" description="Acidic residues" evidence="1">
    <location>
        <begin position="18"/>
        <end position="29"/>
    </location>
</feature>
<proteinExistence type="predicted"/>
<evidence type="ECO:0000313" key="4">
    <source>
        <dbReference type="Proteomes" id="UP000501690"/>
    </source>
</evidence>
<accession>A0A4D6KN07</accession>
<evidence type="ECO:0000313" key="2">
    <source>
        <dbReference type="EMBL" id="QCD79038.1"/>
    </source>
</evidence>
<name>A0A4D6KN07_VIGUN</name>
<dbReference type="Proteomes" id="UP000501690">
    <property type="component" value="Linkage Group LG1"/>
</dbReference>
<dbReference type="AlphaFoldDB" id="A0A4D6KN07"/>
<protein>
    <submittedName>
        <fullName evidence="2">Uncharacterized protein</fullName>
    </submittedName>
</protein>
<evidence type="ECO:0000313" key="3">
    <source>
        <dbReference type="EMBL" id="QCE07869.1"/>
    </source>
</evidence>
<dbReference type="EMBL" id="CP039345">
    <property type="protein sequence ID" value="QCD79038.1"/>
    <property type="molecule type" value="Genomic_DNA"/>
</dbReference>
<sequence>MMCGGQKEKRKAWGEWSVGEEGEEGEEGESVLPTKMMCGGQTEKRKAWGQCLWEKREKGESVRCSGGEEECFEGGG</sequence>
<keyword evidence="4" id="KW-1185">Reference proteome</keyword>
<gene>
    <name evidence="2" type="ORF">DEO72_LG1g2675</name>
    <name evidence="3" type="ORF">DEO72_LG9g2890</name>
</gene>
<feature type="region of interest" description="Disordered" evidence="1">
    <location>
        <begin position="1"/>
        <end position="32"/>
    </location>
</feature>
<evidence type="ECO:0000256" key="1">
    <source>
        <dbReference type="SAM" id="MobiDB-lite"/>
    </source>
</evidence>